<comment type="caution">
    <text evidence="11">The sequence shown here is derived from an EMBL/GenBank/DDBJ whole genome shotgun (WGS) entry which is preliminary data.</text>
</comment>
<evidence type="ECO:0000259" key="10">
    <source>
        <dbReference type="PROSITE" id="PS52029"/>
    </source>
</evidence>
<evidence type="ECO:0000313" key="11">
    <source>
        <dbReference type="EMBL" id="RBO97656.1"/>
    </source>
</evidence>
<dbReference type="GO" id="GO:0018104">
    <property type="term" value="P:peptidoglycan-protein cross-linking"/>
    <property type="evidence" value="ECO:0007669"/>
    <property type="project" value="TreeGrafter"/>
</dbReference>
<name>A0A366E5J5_9HYPH</name>
<sequence length="237" mass="26404">MTKQSDRLNRRVFLTGIGAFGLAGCSQSLDMSAFQPDIDMSSTGGVMRPQISVDKGVTSNEVMYAAVHENGYSLPAIPYEKVPKQFRRQIVPDPTGEAPGTIVVRLNERFLYLVLPGGEAMRYGIGVGRAGFEWSGRANVQYKKQWPRWTPPPEMIKRQPELEKYRNGQEPGPSNPLGARALYIFRDGVDTGYRIHGNPEWWSIGQAMSSGCVRLMNQDIIDLYNRVQGKAPIVVQA</sequence>
<dbReference type="GO" id="GO:0071555">
    <property type="term" value="P:cell wall organization"/>
    <property type="evidence" value="ECO:0007669"/>
    <property type="project" value="UniProtKB-UniRule"/>
</dbReference>
<dbReference type="CDD" id="cd16913">
    <property type="entry name" value="YkuD_like"/>
    <property type="match status" value="1"/>
</dbReference>
<dbReference type="InterPro" id="IPR038063">
    <property type="entry name" value="Transpep_catalytic_dom"/>
</dbReference>
<comment type="pathway">
    <text evidence="1 9">Cell wall biogenesis; peptidoglycan biosynthesis.</text>
</comment>
<evidence type="ECO:0000256" key="8">
    <source>
        <dbReference type="ARBA" id="ARBA00023316"/>
    </source>
</evidence>
<keyword evidence="5" id="KW-0378">Hydrolase</keyword>
<dbReference type="Proteomes" id="UP000252893">
    <property type="component" value="Unassembled WGS sequence"/>
</dbReference>
<feature type="active site" description="Proton donor/acceptor" evidence="9">
    <location>
        <position position="196"/>
    </location>
</feature>
<reference evidence="11 12" key="1">
    <citation type="submission" date="2018-06" db="EMBL/GenBank/DDBJ databases">
        <title>Genomic Encyclopedia of Type Strains, Phase IV (KMG-IV): sequencing the most valuable type-strain genomes for metagenomic binning, comparative biology and taxonomic classification.</title>
        <authorList>
            <person name="Goeker M."/>
        </authorList>
    </citation>
    <scope>NUCLEOTIDE SEQUENCE [LARGE SCALE GENOMIC DNA]</scope>
    <source>
        <strain evidence="11 12">DSM 25619</strain>
    </source>
</reference>
<evidence type="ECO:0000256" key="2">
    <source>
        <dbReference type="ARBA" id="ARBA00005992"/>
    </source>
</evidence>
<dbReference type="OrthoDB" id="8478453at2"/>
<dbReference type="Gene3D" id="2.40.440.10">
    <property type="entry name" value="L,D-transpeptidase catalytic domain-like"/>
    <property type="match status" value="1"/>
</dbReference>
<dbReference type="AlphaFoldDB" id="A0A366E5J5"/>
<evidence type="ECO:0000256" key="3">
    <source>
        <dbReference type="ARBA" id="ARBA00022676"/>
    </source>
</evidence>
<dbReference type="InterPro" id="IPR050979">
    <property type="entry name" value="LD-transpeptidase"/>
</dbReference>
<dbReference type="PANTHER" id="PTHR30582:SF24">
    <property type="entry name" value="L,D-TRANSPEPTIDASE ERFK_SRFK-RELATED"/>
    <property type="match status" value="1"/>
</dbReference>
<dbReference type="Pfam" id="PF03734">
    <property type="entry name" value="YkuD"/>
    <property type="match status" value="1"/>
</dbReference>
<dbReference type="GO" id="GO:0016757">
    <property type="term" value="F:glycosyltransferase activity"/>
    <property type="evidence" value="ECO:0007669"/>
    <property type="project" value="UniProtKB-KW"/>
</dbReference>
<dbReference type="GO" id="GO:0071972">
    <property type="term" value="F:peptidoglycan L,D-transpeptidase activity"/>
    <property type="evidence" value="ECO:0007669"/>
    <property type="project" value="TreeGrafter"/>
</dbReference>
<keyword evidence="7 9" id="KW-0573">Peptidoglycan synthesis</keyword>
<keyword evidence="11" id="KW-0449">Lipoprotein</keyword>
<evidence type="ECO:0000256" key="5">
    <source>
        <dbReference type="ARBA" id="ARBA00022801"/>
    </source>
</evidence>
<evidence type="ECO:0000313" key="12">
    <source>
        <dbReference type="Proteomes" id="UP000252893"/>
    </source>
</evidence>
<protein>
    <submittedName>
        <fullName evidence="11">Lipoprotein-anchoring transpeptidase ErfK/SrfK</fullName>
    </submittedName>
</protein>
<proteinExistence type="inferred from homology"/>
<dbReference type="GO" id="GO:0005576">
    <property type="term" value="C:extracellular region"/>
    <property type="evidence" value="ECO:0007669"/>
    <property type="project" value="TreeGrafter"/>
</dbReference>
<keyword evidence="3" id="KW-0328">Glycosyltransferase</keyword>
<dbReference type="UniPathway" id="UPA00219"/>
<evidence type="ECO:0000256" key="6">
    <source>
        <dbReference type="ARBA" id="ARBA00022960"/>
    </source>
</evidence>
<evidence type="ECO:0000256" key="1">
    <source>
        <dbReference type="ARBA" id="ARBA00004752"/>
    </source>
</evidence>
<keyword evidence="12" id="KW-1185">Reference proteome</keyword>
<keyword evidence="8 9" id="KW-0961">Cell wall biogenesis/degradation</keyword>
<dbReference type="FunFam" id="2.40.440.10:FF:000002">
    <property type="entry name" value="L,D-transpeptidase ErfK/SrfK"/>
    <property type="match status" value="1"/>
</dbReference>
<dbReference type="InterPro" id="IPR005490">
    <property type="entry name" value="LD_TPept_cat_dom"/>
</dbReference>
<evidence type="ECO:0000256" key="4">
    <source>
        <dbReference type="ARBA" id="ARBA00022679"/>
    </source>
</evidence>
<evidence type="ECO:0000256" key="9">
    <source>
        <dbReference type="PROSITE-ProRule" id="PRU01373"/>
    </source>
</evidence>
<dbReference type="GO" id="GO:0008360">
    <property type="term" value="P:regulation of cell shape"/>
    <property type="evidence" value="ECO:0007669"/>
    <property type="project" value="UniProtKB-UniRule"/>
</dbReference>
<dbReference type="RefSeq" id="WP_113943634.1">
    <property type="nucleotide sequence ID" value="NZ_JBHEEG010000002.1"/>
</dbReference>
<dbReference type="PANTHER" id="PTHR30582">
    <property type="entry name" value="L,D-TRANSPEPTIDASE"/>
    <property type="match status" value="1"/>
</dbReference>
<evidence type="ECO:0000256" key="7">
    <source>
        <dbReference type="ARBA" id="ARBA00022984"/>
    </source>
</evidence>
<dbReference type="PROSITE" id="PS51257">
    <property type="entry name" value="PROKAR_LIPOPROTEIN"/>
    <property type="match status" value="1"/>
</dbReference>
<feature type="domain" description="L,D-TPase catalytic" evidence="10">
    <location>
        <begin position="100"/>
        <end position="236"/>
    </location>
</feature>
<dbReference type="SUPFAM" id="SSF141523">
    <property type="entry name" value="L,D-transpeptidase catalytic domain-like"/>
    <property type="match status" value="1"/>
</dbReference>
<dbReference type="EMBL" id="QNRH01000002">
    <property type="protein sequence ID" value="RBO97656.1"/>
    <property type="molecule type" value="Genomic_DNA"/>
</dbReference>
<organism evidence="11 12">
    <name type="scientific">Pseudochrobactrum asaccharolyticum</name>
    <dbReference type="NCBI Taxonomy" id="354351"/>
    <lineage>
        <taxon>Bacteria</taxon>
        <taxon>Pseudomonadati</taxon>
        <taxon>Pseudomonadota</taxon>
        <taxon>Alphaproteobacteria</taxon>
        <taxon>Hyphomicrobiales</taxon>
        <taxon>Brucellaceae</taxon>
        <taxon>Pseudochrobactrum</taxon>
    </lineage>
</organism>
<comment type="similarity">
    <text evidence="2">Belongs to the YkuD family.</text>
</comment>
<feature type="active site" description="Nucleophile" evidence="9">
    <location>
        <position position="212"/>
    </location>
</feature>
<dbReference type="PROSITE" id="PS52029">
    <property type="entry name" value="LD_TPASE"/>
    <property type="match status" value="1"/>
</dbReference>
<accession>A0A366E5J5</accession>
<keyword evidence="6 9" id="KW-0133">Cell shape</keyword>
<gene>
    <name evidence="11" type="ORF">DFR47_102443</name>
</gene>
<keyword evidence="4" id="KW-0808">Transferase</keyword>